<keyword evidence="3" id="KW-0645">Protease</keyword>
<comment type="cofactor">
    <cofactor evidence="1">
        <name>Zn(2+)</name>
        <dbReference type="ChEBI" id="CHEBI:29105"/>
    </cofactor>
</comment>
<dbReference type="SMART" id="SM00232">
    <property type="entry name" value="JAB_MPN"/>
    <property type="match status" value="1"/>
</dbReference>
<keyword evidence="6" id="KW-0378">Hydrolase</keyword>
<dbReference type="InterPro" id="IPR044098">
    <property type="entry name" value="STAMBP/STALP-like_MPN"/>
</dbReference>
<evidence type="ECO:0000256" key="4">
    <source>
        <dbReference type="ARBA" id="ARBA00022723"/>
    </source>
</evidence>
<keyword evidence="12" id="KW-1185">Reference proteome</keyword>
<dbReference type="InterPro" id="IPR015063">
    <property type="entry name" value="USP8_dimer"/>
</dbReference>
<keyword evidence="7" id="KW-0862">Zinc</keyword>
<dbReference type="EMBL" id="JAUPFM010000019">
    <property type="protein sequence ID" value="KAK2820195.1"/>
    <property type="molecule type" value="Genomic_DNA"/>
</dbReference>
<dbReference type="GO" id="GO:0005768">
    <property type="term" value="C:endosome"/>
    <property type="evidence" value="ECO:0007669"/>
    <property type="project" value="TreeGrafter"/>
</dbReference>
<comment type="caution">
    <text evidence="11">The sequence shown here is derived from an EMBL/GenBank/DDBJ whole genome shotgun (WGS) entry which is preliminary data.</text>
</comment>
<evidence type="ECO:0000256" key="5">
    <source>
        <dbReference type="ARBA" id="ARBA00022786"/>
    </source>
</evidence>
<sequence length="405" mass="46486">MGCSVEINEDIEPRRYFRSGVEMERMAAVYLEEGSLENAYVLYTKFITLFVEKLPSHKDYQQCSVPEKQLIMKKLQEVAFPRKDELKNRLQEKYSREHSEYLRSQNQAVVVDGCGQQLQRLTLLDEDRKRRLLLLEEERQRVASLRRMQIESEQFRYFEDQLRRQELASRRGEEAERKVGTKVPDDADGPCLSQQTTRDRVRPQRAGATRNRASAPVGQSAATLAGVNTQRVEGLRRVVIPRDLTYRFLVLADSNTARGIETCGVLCGRLTHNEFVLTHVVIPKQSAGLDFCDMENVEELFSFQDQQNLLTLGWIHTHPTQTAFLSSVDLHTHCSYQLMLPEAIAIVCAPKHNDTRVFRLTGPGMSEVSGCRLKGFHPHSKEPPLFTVCKHLEVRDSKISLLDLR</sequence>
<evidence type="ECO:0000256" key="1">
    <source>
        <dbReference type="ARBA" id="ARBA00001947"/>
    </source>
</evidence>
<dbReference type="PANTHER" id="PTHR12947">
    <property type="entry name" value="AMSH-LIKE PROTEASE"/>
    <property type="match status" value="1"/>
</dbReference>
<name>A0AA88ITA1_CHASR</name>
<keyword evidence="4" id="KW-0479">Metal-binding</keyword>
<evidence type="ECO:0000313" key="12">
    <source>
        <dbReference type="Proteomes" id="UP001187415"/>
    </source>
</evidence>
<dbReference type="FunFam" id="3.40.140.10:FF:000010">
    <property type="entry name" value="AMSH-like protease isoform X1"/>
    <property type="match status" value="1"/>
</dbReference>
<dbReference type="GO" id="GO:0070536">
    <property type="term" value="P:protein K63-linked deubiquitination"/>
    <property type="evidence" value="ECO:0007669"/>
    <property type="project" value="InterPro"/>
</dbReference>
<protein>
    <recommendedName>
        <fullName evidence="10">MPN domain-containing protein</fullName>
    </recommendedName>
</protein>
<dbReference type="Gene3D" id="3.40.140.10">
    <property type="entry name" value="Cytidine Deaminase, domain 2"/>
    <property type="match status" value="1"/>
</dbReference>
<reference evidence="11" key="1">
    <citation type="submission" date="2023-07" db="EMBL/GenBank/DDBJ databases">
        <title>Chromosome-level Genome Assembly of Striped Snakehead (Channa striata).</title>
        <authorList>
            <person name="Liu H."/>
        </authorList>
    </citation>
    <scope>NUCLEOTIDE SEQUENCE</scope>
    <source>
        <strain evidence="11">Gz</strain>
        <tissue evidence="11">Muscle</tissue>
    </source>
</reference>
<dbReference type="InterPro" id="IPR000555">
    <property type="entry name" value="JAMM/MPN+_dom"/>
</dbReference>
<feature type="compositionally biased region" description="Basic and acidic residues" evidence="9">
    <location>
        <begin position="169"/>
        <end position="185"/>
    </location>
</feature>
<keyword evidence="8" id="KW-0482">Metalloprotease</keyword>
<accession>A0AA88ITA1</accession>
<dbReference type="AlphaFoldDB" id="A0AA88ITA1"/>
<dbReference type="GO" id="GO:0016020">
    <property type="term" value="C:membrane"/>
    <property type="evidence" value="ECO:0007669"/>
    <property type="project" value="TreeGrafter"/>
</dbReference>
<dbReference type="PANTHER" id="PTHR12947:SF7">
    <property type="entry name" value="AMSH-LIKE PROTEASE"/>
    <property type="match status" value="1"/>
</dbReference>
<evidence type="ECO:0000256" key="2">
    <source>
        <dbReference type="ARBA" id="ARBA00010981"/>
    </source>
</evidence>
<dbReference type="InterPro" id="IPR037518">
    <property type="entry name" value="MPN"/>
</dbReference>
<organism evidence="11 12">
    <name type="scientific">Channa striata</name>
    <name type="common">Snakehead murrel</name>
    <name type="synonym">Ophicephalus striatus</name>
    <dbReference type="NCBI Taxonomy" id="64152"/>
    <lineage>
        <taxon>Eukaryota</taxon>
        <taxon>Metazoa</taxon>
        <taxon>Chordata</taxon>
        <taxon>Craniata</taxon>
        <taxon>Vertebrata</taxon>
        <taxon>Euteleostomi</taxon>
        <taxon>Actinopterygii</taxon>
        <taxon>Neopterygii</taxon>
        <taxon>Teleostei</taxon>
        <taxon>Neoteleostei</taxon>
        <taxon>Acanthomorphata</taxon>
        <taxon>Anabantaria</taxon>
        <taxon>Anabantiformes</taxon>
        <taxon>Channoidei</taxon>
        <taxon>Channidae</taxon>
        <taxon>Channa</taxon>
    </lineage>
</organism>
<proteinExistence type="inferred from homology"/>
<evidence type="ECO:0000256" key="3">
    <source>
        <dbReference type="ARBA" id="ARBA00022670"/>
    </source>
</evidence>
<evidence type="ECO:0000259" key="10">
    <source>
        <dbReference type="PROSITE" id="PS50249"/>
    </source>
</evidence>
<dbReference type="Proteomes" id="UP001187415">
    <property type="component" value="Unassembled WGS sequence"/>
</dbReference>
<dbReference type="Pfam" id="PF01398">
    <property type="entry name" value="JAB"/>
    <property type="match status" value="1"/>
</dbReference>
<dbReference type="GO" id="GO:0140492">
    <property type="term" value="F:metal-dependent deubiquitinase activity"/>
    <property type="evidence" value="ECO:0007669"/>
    <property type="project" value="InterPro"/>
</dbReference>
<dbReference type="PROSITE" id="PS50249">
    <property type="entry name" value="MPN"/>
    <property type="match status" value="1"/>
</dbReference>
<dbReference type="SUPFAM" id="SSF102712">
    <property type="entry name" value="JAB1/MPN domain"/>
    <property type="match status" value="1"/>
</dbReference>
<dbReference type="GO" id="GO:0061578">
    <property type="term" value="F:K63-linked deubiquitinase activity"/>
    <property type="evidence" value="ECO:0007669"/>
    <property type="project" value="InterPro"/>
</dbReference>
<evidence type="ECO:0000313" key="11">
    <source>
        <dbReference type="EMBL" id="KAK2820195.1"/>
    </source>
</evidence>
<evidence type="ECO:0000256" key="7">
    <source>
        <dbReference type="ARBA" id="ARBA00022833"/>
    </source>
</evidence>
<evidence type="ECO:0000256" key="8">
    <source>
        <dbReference type="ARBA" id="ARBA00023049"/>
    </source>
</evidence>
<dbReference type="GO" id="GO:0046872">
    <property type="term" value="F:metal ion binding"/>
    <property type="evidence" value="ECO:0007669"/>
    <property type="project" value="UniProtKB-KW"/>
</dbReference>
<dbReference type="Gene3D" id="1.20.58.80">
    <property type="entry name" value="Phosphotransferase system, lactose/cellobiose-type IIA subunit"/>
    <property type="match status" value="1"/>
</dbReference>
<comment type="similarity">
    <text evidence="2">Belongs to the peptidase M67C family.</text>
</comment>
<dbReference type="CDD" id="cd08066">
    <property type="entry name" value="MPN_AMSH_like"/>
    <property type="match status" value="1"/>
</dbReference>
<evidence type="ECO:0000256" key="6">
    <source>
        <dbReference type="ARBA" id="ARBA00022801"/>
    </source>
</evidence>
<feature type="region of interest" description="Disordered" evidence="9">
    <location>
        <begin position="169"/>
        <end position="219"/>
    </location>
</feature>
<gene>
    <name evidence="11" type="ORF">Q5P01_023154</name>
</gene>
<keyword evidence="5" id="KW-0833">Ubl conjugation pathway</keyword>
<dbReference type="GO" id="GO:0006508">
    <property type="term" value="P:proteolysis"/>
    <property type="evidence" value="ECO:0007669"/>
    <property type="project" value="UniProtKB-KW"/>
</dbReference>
<dbReference type="Pfam" id="PF08969">
    <property type="entry name" value="USP8_dimer"/>
    <property type="match status" value="1"/>
</dbReference>
<dbReference type="SUPFAM" id="SSF140856">
    <property type="entry name" value="USP8 N-terminal domain-like"/>
    <property type="match status" value="1"/>
</dbReference>
<feature type="domain" description="MPN" evidence="10">
    <location>
        <begin position="238"/>
        <end position="364"/>
    </location>
</feature>
<evidence type="ECO:0000256" key="9">
    <source>
        <dbReference type="SAM" id="MobiDB-lite"/>
    </source>
</evidence>